<comment type="caution">
    <text evidence="1">The sequence shown here is derived from an EMBL/GenBank/DDBJ whole genome shotgun (WGS) entry which is preliminary data.</text>
</comment>
<name>A0ACC0VUX1_9STRA</name>
<evidence type="ECO:0000313" key="2">
    <source>
        <dbReference type="Proteomes" id="UP001163321"/>
    </source>
</evidence>
<keyword evidence="2" id="KW-1185">Reference proteome</keyword>
<evidence type="ECO:0000313" key="1">
    <source>
        <dbReference type="EMBL" id="KAI9909556.1"/>
    </source>
</evidence>
<reference evidence="1 2" key="1">
    <citation type="journal article" date="2022" name="bioRxiv">
        <title>The genome of the oomycete Peronosclerospora sorghi, a cosmopolitan pathogen of maize and sorghum, is inflated with dispersed pseudogenes.</title>
        <authorList>
            <person name="Fletcher K."/>
            <person name="Martin F."/>
            <person name="Isakeit T."/>
            <person name="Cavanaugh K."/>
            <person name="Magill C."/>
            <person name="Michelmore R."/>
        </authorList>
    </citation>
    <scope>NUCLEOTIDE SEQUENCE [LARGE SCALE GENOMIC DNA]</scope>
    <source>
        <strain evidence="1">P6</strain>
    </source>
</reference>
<dbReference type="Proteomes" id="UP001163321">
    <property type="component" value="Chromosome 7"/>
</dbReference>
<organism evidence="1 2">
    <name type="scientific">Peronosclerospora sorghi</name>
    <dbReference type="NCBI Taxonomy" id="230839"/>
    <lineage>
        <taxon>Eukaryota</taxon>
        <taxon>Sar</taxon>
        <taxon>Stramenopiles</taxon>
        <taxon>Oomycota</taxon>
        <taxon>Peronosporomycetes</taxon>
        <taxon>Peronosporales</taxon>
        <taxon>Peronosporaceae</taxon>
        <taxon>Peronosclerospora</taxon>
    </lineage>
</organism>
<dbReference type="EMBL" id="CM047586">
    <property type="protein sequence ID" value="KAI9909556.1"/>
    <property type="molecule type" value="Genomic_DNA"/>
</dbReference>
<sequence>MTVKLRGAATQFEQVAKPGFFRIWCGLHQLDQYLKSFFKTTMDEQFYSWLTGFISYLCRQHTLITKVETRQPEVADTRWESMSKLLYSIFIGILLWTNLILIRYRKRPPLLSGFKDVGPLTEEAADNFDPCLAVLSEDRKYWIQLSDATAVLEDLGTFVID</sequence>
<proteinExistence type="predicted"/>
<protein>
    <submittedName>
        <fullName evidence="1">Uncharacterized protein</fullName>
    </submittedName>
</protein>
<gene>
    <name evidence="1" type="ORF">PsorP6_014586</name>
</gene>
<accession>A0ACC0VUX1</accession>